<sequence length="391" mass="44742">MNIDIKIKDLKGIEDLSISLPLSPGLYAITGGNGSGKSTLMAALANLFYKDILKNYFKYPSLQASIEYKYGDIEEIWSFSRSDWSVKRGVSELRIDGFFEGSVIHGNRFKDTHYSTFKKIEQVEKTDLVQASPFIKDNFGYILHGYEDYYKQILQVDKYLAGTKYRFASSPYFVEGKRGLISQFELSSGENLILSLLNSLEIKIKKKFKQTTSLILIDEVELALHPSSILRLLNVLNKIAVEKNFAIYFSTHSIELIRTLQYENIFYLENEVGSVSVTNPCYPAYATRSLFYHDGFDYLILVEDILAKRIIERLINDERLYVSKLIHVLPLGGWSNVLSVQDEIQRSSMLGYKKKLFCILDGDIAPLVKEKHIDKGQYKGLKLNPIIPNRT</sequence>
<dbReference type="PANTHER" id="PTHR43581">
    <property type="entry name" value="ATP/GTP PHOSPHATASE"/>
    <property type="match status" value="1"/>
</dbReference>
<proteinExistence type="predicted"/>
<dbReference type="AlphaFoldDB" id="A0A5F1YIV8"/>
<feature type="domain" description="AAA+ ATPase" evidence="1">
    <location>
        <begin position="23"/>
        <end position="270"/>
    </location>
</feature>
<dbReference type="RefSeq" id="WP_135595095.1">
    <property type="nucleotide sequence ID" value="NZ_RQEZ01000088.1"/>
</dbReference>
<dbReference type="InterPro" id="IPR038729">
    <property type="entry name" value="Rad50/SbcC_AAA"/>
</dbReference>
<dbReference type="InterPro" id="IPR027417">
    <property type="entry name" value="P-loop_NTPase"/>
</dbReference>
<keyword evidence="3" id="KW-1185">Reference proteome</keyword>
<dbReference type="EMBL" id="RQFA01000010">
    <property type="protein sequence ID" value="TGK38493.1"/>
    <property type="molecule type" value="Genomic_DNA"/>
</dbReference>
<dbReference type="InterPro" id="IPR003959">
    <property type="entry name" value="ATPase_AAA_core"/>
</dbReference>
<dbReference type="SUPFAM" id="SSF52540">
    <property type="entry name" value="P-loop containing nucleoside triphosphate hydrolases"/>
    <property type="match status" value="1"/>
</dbReference>
<name>A0A5F1YIV8_9LEPT</name>
<accession>A0A5F1YIV8</accession>
<organism evidence="2 3">
    <name type="scientific">Leptospira gomenensis</name>
    <dbReference type="NCBI Taxonomy" id="2484974"/>
    <lineage>
        <taxon>Bacteria</taxon>
        <taxon>Pseudomonadati</taxon>
        <taxon>Spirochaetota</taxon>
        <taxon>Spirochaetia</taxon>
        <taxon>Leptospirales</taxon>
        <taxon>Leptospiraceae</taxon>
        <taxon>Leptospira</taxon>
    </lineage>
</organism>
<dbReference type="Pfam" id="PF13304">
    <property type="entry name" value="AAA_21"/>
    <property type="match status" value="1"/>
</dbReference>
<dbReference type="Pfam" id="PF13476">
    <property type="entry name" value="AAA_23"/>
    <property type="match status" value="1"/>
</dbReference>
<evidence type="ECO:0000259" key="1">
    <source>
        <dbReference type="SMART" id="SM00382"/>
    </source>
</evidence>
<dbReference type="InterPro" id="IPR051396">
    <property type="entry name" value="Bact_Antivir_Def_Nuclease"/>
</dbReference>
<dbReference type="GO" id="GO:0016887">
    <property type="term" value="F:ATP hydrolysis activity"/>
    <property type="evidence" value="ECO:0007669"/>
    <property type="project" value="InterPro"/>
</dbReference>
<protein>
    <recommendedName>
        <fullName evidence="1">AAA+ ATPase domain-containing protein</fullName>
    </recommendedName>
</protein>
<dbReference type="Gene3D" id="3.40.50.300">
    <property type="entry name" value="P-loop containing nucleotide triphosphate hydrolases"/>
    <property type="match status" value="1"/>
</dbReference>
<gene>
    <name evidence="2" type="ORF">EHQ17_02345</name>
</gene>
<evidence type="ECO:0000313" key="2">
    <source>
        <dbReference type="EMBL" id="TGK38493.1"/>
    </source>
</evidence>
<reference evidence="2" key="1">
    <citation type="journal article" date="2019" name="PLoS Negl. Trop. Dis.">
        <title>Revisiting the worldwide diversity of Leptospira species in the environment.</title>
        <authorList>
            <person name="Vincent A.T."/>
            <person name="Schiettekatte O."/>
            <person name="Bourhy P."/>
            <person name="Veyrier F.J."/>
            <person name="Picardeau M."/>
        </authorList>
    </citation>
    <scope>NUCLEOTIDE SEQUENCE [LARGE SCALE GENOMIC DNA]</scope>
    <source>
        <strain evidence="2">201800299</strain>
    </source>
</reference>
<dbReference type="PANTHER" id="PTHR43581:SF2">
    <property type="entry name" value="EXCINUCLEASE ATPASE SUBUNIT"/>
    <property type="match status" value="1"/>
</dbReference>
<dbReference type="Proteomes" id="UP000298277">
    <property type="component" value="Unassembled WGS sequence"/>
</dbReference>
<dbReference type="GO" id="GO:0005524">
    <property type="term" value="F:ATP binding"/>
    <property type="evidence" value="ECO:0007669"/>
    <property type="project" value="InterPro"/>
</dbReference>
<dbReference type="OrthoDB" id="9805802at2"/>
<dbReference type="InterPro" id="IPR003593">
    <property type="entry name" value="AAA+_ATPase"/>
</dbReference>
<dbReference type="SMART" id="SM00382">
    <property type="entry name" value="AAA"/>
    <property type="match status" value="1"/>
</dbReference>
<comment type="caution">
    <text evidence="2">The sequence shown here is derived from an EMBL/GenBank/DDBJ whole genome shotgun (WGS) entry which is preliminary data.</text>
</comment>
<evidence type="ECO:0000313" key="3">
    <source>
        <dbReference type="Proteomes" id="UP000298277"/>
    </source>
</evidence>